<protein>
    <submittedName>
        <fullName evidence="1">Uncharacterized protein</fullName>
    </submittedName>
</protein>
<accession>A0A0F9EBW2</accession>
<name>A0A0F9EBW2_9ZZZZ</name>
<comment type="caution">
    <text evidence="1">The sequence shown here is derived from an EMBL/GenBank/DDBJ whole genome shotgun (WGS) entry which is preliminary data.</text>
</comment>
<dbReference type="EMBL" id="LAZR01025556">
    <property type="protein sequence ID" value="KKL71548.1"/>
    <property type="molecule type" value="Genomic_DNA"/>
</dbReference>
<gene>
    <name evidence="1" type="ORF">LCGC14_2093780</name>
</gene>
<sequence length="46" mass="5177">MEQIANPAGLRVLSSLVDLIRNSKEVEKIIDEFAREQIVNPPERSA</sequence>
<evidence type="ECO:0000313" key="1">
    <source>
        <dbReference type="EMBL" id="KKL71548.1"/>
    </source>
</evidence>
<dbReference type="AlphaFoldDB" id="A0A0F9EBW2"/>
<organism evidence="1">
    <name type="scientific">marine sediment metagenome</name>
    <dbReference type="NCBI Taxonomy" id="412755"/>
    <lineage>
        <taxon>unclassified sequences</taxon>
        <taxon>metagenomes</taxon>
        <taxon>ecological metagenomes</taxon>
    </lineage>
</organism>
<proteinExistence type="predicted"/>
<reference evidence="1" key="1">
    <citation type="journal article" date="2015" name="Nature">
        <title>Complex archaea that bridge the gap between prokaryotes and eukaryotes.</title>
        <authorList>
            <person name="Spang A."/>
            <person name="Saw J.H."/>
            <person name="Jorgensen S.L."/>
            <person name="Zaremba-Niedzwiedzka K."/>
            <person name="Martijn J."/>
            <person name="Lind A.E."/>
            <person name="van Eijk R."/>
            <person name="Schleper C."/>
            <person name="Guy L."/>
            <person name="Ettema T.J."/>
        </authorList>
    </citation>
    <scope>NUCLEOTIDE SEQUENCE</scope>
</reference>